<organism evidence="1 2">
    <name type="scientific">Trifolium pratense</name>
    <name type="common">Red clover</name>
    <dbReference type="NCBI Taxonomy" id="57577"/>
    <lineage>
        <taxon>Eukaryota</taxon>
        <taxon>Viridiplantae</taxon>
        <taxon>Streptophyta</taxon>
        <taxon>Embryophyta</taxon>
        <taxon>Tracheophyta</taxon>
        <taxon>Spermatophyta</taxon>
        <taxon>Magnoliopsida</taxon>
        <taxon>eudicotyledons</taxon>
        <taxon>Gunneridae</taxon>
        <taxon>Pentapetalae</taxon>
        <taxon>rosids</taxon>
        <taxon>fabids</taxon>
        <taxon>Fabales</taxon>
        <taxon>Fabaceae</taxon>
        <taxon>Papilionoideae</taxon>
        <taxon>50 kb inversion clade</taxon>
        <taxon>NPAAA clade</taxon>
        <taxon>Hologalegina</taxon>
        <taxon>IRL clade</taxon>
        <taxon>Trifolieae</taxon>
        <taxon>Trifolium</taxon>
    </lineage>
</organism>
<protein>
    <submittedName>
        <fullName evidence="1">Uncharacterized protein</fullName>
    </submittedName>
</protein>
<evidence type="ECO:0000313" key="2">
    <source>
        <dbReference type="Proteomes" id="UP000236291"/>
    </source>
</evidence>
<sequence length="285" mass="32124">MQCFEALFPHLVLVETAICNFYGISMEDAAGDSTGMSFRVAYTSSREYASSDKKVLCTCLGSMLCSVVPGFRNSVEAALNGIGIRPRFVSLPSQAQENRIVISDLPEFEWSSILTMFGYYILVLFKIDSELFGNLMRSYPYSPLANRIDELKAKVGCHRNLIGIPLKAEAENSIRTMLGTHALRASVINFLMNNFNHPDPQICDLRVLTVMNERLVKTKSPVLADYRVKAEVDNLEETIKAIASHTYPQYFNHLCLVSELFYLDVSRFPTLFEVALELEKEVKGY</sequence>
<comment type="caution">
    <text evidence="1">The sequence shown here is derived from an EMBL/GenBank/DDBJ whole genome shotgun (WGS) entry which is preliminary data.</text>
</comment>
<feature type="non-terminal residue" evidence="1">
    <location>
        <position position="285"/>
    </location>
</feature>
<name>A0A2K3M9I3_TRIPR</name>
<accession>A0A2K3M9I3</accession>
<dbReference type="EMBL" id="ASHM01053874">
    <property type="protein sequence ID" value="PNX87445.1"/>
    <property type="molecule type" value="Genomic_DNA"/>
</dbReference>
<proteinExistence type="predicted"/>
<dbReference type="AlphaFoldDB" id="A0A2K3M9I3"/>
<evidence type="ECO:0000313" key="1">
    <source>
        <dbReference type="EMBL" id="PNX87445.1"/>
    </source>
</evidence>
<reference evidence="1 2" key="2">
    <citation type="journal article" date="2017" name="Front. Plant Sci.">
        <title>Gene Classification and Mining of Molecular Markers Useful in Red Clover (Trifolium pratense) Breeding.</title>
        <authorList>
            <person name="Istvanek J."/>
            <person name="Dluhosova J."/>
            <person name="Dluhos P."/>
            <person name="Patkova L."/>
            <person name="Nedelnik J."/>
            <person name="Repkova J."/>
        </authorList>
    </citation>
    <scope>NUCLEOTIDE SEQUENCE [LARGE SCALE GENOMIC DNA]</scope>
    <source>
        <strain evidence="2">cv. Tatra</strain>
        <tissue evidence="1">Young leaves</tissue>
    </source>
</reference>
<reference evidence="1 2" key="1">
    <citation type="journal article" date="2014" name="Am. J. Bot.">
        <title>Genome assembly and annotation for red clover (Trifolium pratense; Fabaceae).</title>
        <authorList>
            <person name="Istvanek J."/>
            <person name="Jaros M."/>
            <person name="Krenek A."/>
            <person name="Repkova J."/>
        </authorList>
    </citation>
    <scope>NUCLEOTIDE SEQUENCE [LARGE SCALE GENOMIC DNA]</scope>
    <source>
        <strain evidence="2">cv. Tatra</strain>
        <tissue evidence="1">Young leaves</tissue>
    </source>
</reference>
<dbReference type="Proteomes" id="UP000236291">
    <property type="component" value="Unassembled WGS sequence"/>
</dbReference>
<gene>
    <name evidence="1" type="ORF">L195_g043534</name>
</gene>